<organism evidence="1">
    <name type="scientific">marine sediment metagenome</name>
    <dbReference type="NCBI Taxonomy" id="412755"/>
    <lineage>
        <taxon>unclassified sequences</taxon>
        <taxon>metagenomes</taxon>
        <taxon>ecological metagenomes</taxon>
    </lineage>
</organism>
<name>X1RUB1_9ZZZZ</name>
<reference evidence="1" key="1">
    <citation type="journal article" date="2014" name="Front. Microbiol.">
        <title>High frequency of phylogenetically diverse reductive dehalogenase-homologous genes in deep subseafloor sedimentary metagenomes.</title>
        <authorList>
            <person name="Kawai M."/>
            <person name="Futagami T."/>
            <person name="Toyoda A."/>
            <person name="Takaki Y."/>
            <person name="Nishi S."/>
            <person name="Hori S."/>
            <person name="Arai W."/>
            <person name="Tsubouchi T."/>
            <person name="Morono Y."/>
            <person name="Uchiyama I."/>
            <person name="Ito T."/>
            <person name="Fujiyama A."/>
            <person name="Inagaki F."/>
            <person name="Takami H."/>
        </authorList>
    </citation>
    <scope>NUCLEOTIDE SEQUENCE</scope>
    <source>
        <strain evidence="1">Expedition CK06-06</strain>
    </source>
</reference>
<feature type="non-terminal residue" evidence="1">
    <location>
        <position position="325"/>
    </location>
</feature>
<dbReference type="EMBL" id="BARW01003742">
    <property type="protein sequence ID" value="GAI70516.1"/>
    <property type="molecule type" value="Genomic_DNA"/>
</dbReference>
<protein>
    <submittedName>
        <fullName evidence="1">Uncharacterized protein</fullName>
    </submittedName>
</protein>
<dbReference type="AlphaFoldDB" id="X1RUB1"/>
<feature type="non-terminal residue" evidence="1">
    <location>
        <position position="1"/>
    </location>
</feature>
<proteinExistence type="predicted"/>
<evidence type="ECO:0000313" key="1">
    <source>
        <dbReference type="EMBL" id="GAI70516.1"/>
    </source>
</evidence>
<sequence length="325" mass="36446">AIRICSDISIFIDSITPLIPATAALIISEIADEWPGIQQTLLKINNWIRAFAETEAAAIAASLKDLEAITDTIIDSFETQVSSIEKVVDEAYDARQGVIYGAIAEFGVALGVSADYLENVIQNARSFAMGVSVQAGVTWYDFEDNWQKGIDNLLLFIRNNVSLFRENPRYIKTIIDQTLIKPVFVIEADRLQKQRQVITETVSRLAELKDYTVKIPPILDDLNYKVDNLYTDQVLPAVRLVSEAFEAWQKDVYKNDFKLTSLFIDNLYLAMNLASARINGVLDSLNYGGDILLRIDGLSGDVRIEQEEKIADVSTRRFKAIVPGW</sequence>
<accession>X1RUB1</accession>
<comment type="caution">
    <text evidence="1">The sequence shown here is derived from an EMBL/GenBank/DDBJ whole genome shotgun (WGS) entry which is preliminary data.</text>
</comment>
<gene>
    <name evidence="1" type="ORF">S12H4_09292</name>
</gene>